<proteinExistence type="predicted"/>
<evidence type="ECO:0000313" key="3">
    <source>
        <dbReference type="EMBL" id="MBL6761847.1"/>
    </source>
</evidence>
<evidence type="ECO:0000256" key="1">
    <source>
        <dbReference type="SAM" id="MobiDB-lite"/>
    </source>
</evidence>
<dbReference type="Gene3D" id="3.90.1580.10">
    <property type="entry name" value="paralog of FGE (formylglycine-generating enzyme)"/>
    <property type="match status" value="1"/>
</dbReference>
<dbReference type="EMBL" id="JADHOK010000042">
    <property type="protein sequence ID" value="MBL6761847.1"/>
    <property type="molecule type" value="Genomic_DNA"/>
</dbReference>
<reference evidence="3" key="1">
    <citation type="submission" date="2020-10" db="EMBL/GenBank/DDBJ databases">
        <title>Microbiome of the Black Sea water column analyzed by genome centric metagenomics.</title>
        <authorList>
            <person name="Cabello-Yeves P.J."/>
            <person name="Callieri C."/>
            <person name="Picazo A."/>
            <person name="Mehrshad M."/>
            <person name="Haro-Moreno J.M."/>
            <person name="Roda-Garcia J."/>
            <person name="Dzembekova N."/>
            <person name="Slabakova V."/>
            <person name="Slabakova N."/>
            <person name="Moncheva S."/>
            <person name="Rodriguez-Valera F."/>
        </authorList>
    </citation>
    <scope>NUCLEOTIDE SEQUENCE</scope>
    <source>
        <strain evidence="3">BS307-5m-G5</strain>
    </source>
</reference>
<evidence type="ECO:0000259" key="2">
    <source>
        <dbReference type="Pfam" id="PF03781"/>
    </source>
</evidence>
<dbReference type="AlphaFoldDB" id="A0A937L5F5"/>
<dbReference type="InterPro" id="IPR005532">
    <property type="entry name" value="SUMF_dom"/>
</dbReference>
<comment type="caution">
    <text evidence="3">The sequence shown here is derived from an EMBL/GenBank/DDBJ whole genome shotgun (WGS) entry which is preliminary data.</text>
</comment>
<organism evidence="3 4">
    <name type="scientific">PS1 clade bacterium</name>
    <dbReference type="NCBI Taxonomy" id="2175152"/>
    <lineage>
        <taxon>Bacteria</taxon>
        <taxon>Pseudomonadati</taxon>
        <taxon>Pseudomonadota</taxon>
        <taxon>Alphaproteobacteria</taxon>
        <taxon>PS1 clade</taxon>
    </lineage>
</organism>
<dbReference type="GO" id="GO:0120147">
    <property type="term" value="F:formylglycine-generating oxidase activity"/>
    <property type="evidence" value="ECO:0007669"/>
    <property type="project" value="TreeGrafter"/>
</dbReference>
<dbReference type="PANTHER" id="PTHR23150:SF19">
    <property type="entry name" value="FORMYLGLYCINE-GENERATING ENZYME"/>
    <property type="match status" value="1"/>
</dbReference>
<dbReference type="SUPFAM" id="SSF56436">
    <property type="entry name" value="C-type lectin-like"/>
    <property type="match status" value="1"/>
</dbReference>
<dbReference type="InterPro" id="IPR042095">
    <property type="entry name" value="SUMF_sf"/>
</dbReference>
<feature type="domain" description="Sulfatase-modifying factor enzyme-like" evidence="2">
    <location>
        <begin position="1"/>
        <end position="211"/>
    </location>
</feature>
<feature type="region of interest" description="Disordered" evidence="1">
    <location>
        <begin position="1"/>
        <end position="22"/>
    </location>
</feature>
<dbReference type="PANTHER" id="PTHR23150">
    <property type="entry name" value="SULFATASE MODIFYING FACTOR 1, 2"/>
    <property type="match status" value="1"/>
</dbReference>
<gene>
    <name evidence="3" type="ORF">ISQ19_04035</name>
</gene>
<dbReference type="Proteomes" id="UP000785783">
    <property type="component" value="Unassembled WGS sequence"/>
</dbReference>
<accession>A0A937L5F5</accession>
<name>A0A937L5F5_9PROT</name>
<dbReference type="InterPro" id="IPR016187">
    <property type="entry name" value="CTDL_fold"/>
</dbReference>
<sequence>RFVEATGYQTDAERAQPGFGAPGGVVFRPPTLSNPSWWHFVAGANWRHPDGPDSSLKGRMHEPVVQVSYNDAAAYAKWAGRRLPNEAEWEYAASAGAATEYVWGEERAPDNTEMANTWQGSFPIQNTAADGYAKRAPVGCFPSNDFGLYDMIGNVWEWTASVASRTETEAVYTIKGGSFLCAPNFCRRYRAAARQAQEAGLPTSHIGFRTVSN</sequence>
<protein>
    <submittedName>
        <fullName evidence="3">SUMF1/EgtB/PvdO family nonheme iron enzyme</fullName>
    </submittedName>
</protein>
<dbReference type="Pfam" id="PF03781">
    <property type="entry name" value="FGE-sulfatase"/>
    <property type="match status" value="1"/>
</dbReference>
<evidence type="ECO:0000313" key="4">
    <source>
        <dbReference type="Proteomes" id="UP000785783"/>
    </source>
</evidence>
<feature type="non-terminal residue" evidence="3">
    <location>
        <position position="1"/>
    </location>
</feature>
<dbReference type="InterPro" id="IPR051043">
    <property type="entry name" value="Sulfatase_Mod_Factor_Kinase"/>
</dbReference>